<evidence type="ECO:0000313" key="3">
    <source>
        <dbReference type="Proteomes" id="UP000190037"/>
    </source>
</evidence>
<organism evidence="2 3">
    <name type="scientific">Embleya scabrispora</name>
    <dbReference type="NCBI Taxonomy" id="159449"/>
    <lineage>
        <taxon>Bacteria</taxon>
        <taxon>Bacillati</taxon>
        <taxon>Actinomycetota</taxon>
        <taxon>Actinomycetes</taxon>
        <taxon>Kitasatosporales</taxon>
        <taxon>Streptomycetaceae</taxon>
        <taxon>Embleya</taxon>
    </lineage>
</organism>
<dbReference type="Gene3D" id="3.10.490.10">
    <property type="entry name" value="Gamma-glutamyl cyclotransferase-like"/>
    <property type="match status" value="1"/>
</dbReference>
<protein>
    <submittedName>
        <fullName evidence="2">Histone deacetylase</fullName>
    </submittedName>
</protein>
<keyword evidence="3" id="KW-1185">Reference proteome</keyword>
<feature type="region of interest" description="Disordered" evidence="1">
    <location>
        <begin position="182"/>
        <end position="217"/>
    </location>
</feature>
<reference evidence="2 3" key="1">
    <citation type="submission" date="2017-03" db="EMBL/GenBank/DDBJ databases">
        <title>Draft genome sequence of Streptomyces scabrisporus NF3, endophyte isolated from Amphipterygium adstringens.</title>
        <authorList>
            <person name="Vazquez M."/>
            <person name="Ceapa C.D."/>
            <person name="Rodriguez Luna D."/>
            <person name="Sanchez Esquivel S."/>
        </authorList>
    </citation>
    <scope>NUCLEOTIDE SEQUENCE [LARGE SCALE GENOMIC DNA]</scope>
    <source>
        <strain evidence="2 3">NF3</strain>
    </source>
</reference>
<evidence type="ECO:0000256" key="1">
    <source>
        <dbReference type="SAM" id="MobiDB-lite"/>
    </source>
</evidence>
<dbReference type="STRING" id="159449.B4N89_31585"/>
<accession>A0A1T3NRW7</accession>
<proteinExistence type="predicted"/>
<comment type="caution">
    <text evidence="2">The sequence shown here is derived from an EMBL/GenBank/DDBJ whole genome shotgun (WGS) entry which is preliminary data.</text>
</comment>
<evidence type="ECO:0000313" key="2">
    <source>
        <dbReference type="EMBL" id="OPC79422.1"/>
    </source>
</evidence>
<dbReference type="Proteomes" id="UP000190037">
    <property type="component" value="Unassembled WGS sequence"/>
</dbReference>
<sequence length="217" mass="22986">MHAARLDCYLRGGRPPGGVRDYPGCRDPAAPRATRPVVIPGRMYFALESKVWTGGLALYDPLDPGRTPGRAYLLTLGQFADLAAQEMHRAPGLDLDLGDVATTGRVTLGPGRYETVVRVGTADGLPILTLTSPSRSADMPWNAPAAAYLHHLSAGLGEAHGWSRRRAARYLAGCPGAAGTWTEDTIAALPSPPDPPSRPLPDPASSPDRPPRCPRIG</sequence>
<gene>
    <name evidence="2" type="ORF">B4N89_31585</name>
</gene>
<feature type="compositionally biased region" description="Pro residues" evidence="1">
    <location>
        <begin position="190"/>
        <end position="204"/>
    </location>
</feature>
<dbReference type="EMBL" id="MWQN01000002">
    <property type="protein sequence ID" value="OPC79422.1"/>
    <property type="molecule type" value="Genomic_DNA"/>
</dbReference>
<name>A0A1T3NRW7_9ACTN</name>
<dbReference type="AlphaFoldDB" id="A0A1T3NRW7"/>